<dbReference type="InParanoid" id="A0A166BV76"/>
<evidence type="ECO:0000313" key="1">
    <source>
        <dbReference type="EMBL" id="KZW04330.1"/>
    </source>
</evidence>
<gene>
    <name evidence="1" type="ORF">EXIGLDRAFT_690899</name>
</gene>
<reference evidence="1 2" key="1">
    <citation type="journal article" date="2016" name="Mol. Biol. Evol.">
        <title>Comparative Genomics of Early-Diverging Mushroom-Forming Fungi Provides Insights into the Origins of Lignocellulose Decay Capabilities.</title>
        <authorList>
            <person name="Nagy L.G."/>
            <person name="Riley R."/>
            <person name="Tritt A."/>
            <person name="Adam C."/>
            <person name="Daum C."/>
            <person name="Floudas D."/>
            <person name="Sun H."/>
            <person name="Yadav J.S."/>
            <person name="Pangilinan J."/>
            <person name="Larsson K.H."/>
            <person name="Matsuura K."/>
            <person name="Barry K."/>
            <person name="Labutti K."/>
            <person name="Kuo R."/>
            <person name="Ohm R.A."/>
            <person name="Bhattacharya S.S."/>
            <person name="Shirouzu T."/>
            <person name="Yoshinaga Y."/>
            <person name="Martin F.M."/>
            <person name="Grigoriev I.V."/>
            <person name="Hibbett D.S."/>
        </authorList>
    </citation>
    <scope>NUCLEOTIDE SEQUENCE [LARGE SCALE GENOMIC DNA]</scope>
    <source>
        <strain evidence="1 2">HHB12029</strain>
    </source>
</reference>
<evidence type="ECO:0008006" key="3">
    <source>
        <dbReference type="Google" id="ProtNLM"/>
    </source>
</evidence>
<dbReference type="Proteomes" id="UP000077266">
    <property type="component" value="Unassembled WGS sequence"/>
</dbReference>
<proteinExistence type="predicted"/>
<evidence type="ECO:0000313" key="2">
    <source>
        <dbReference type="Proteomes" id="UP000077266"/>
    </source>
</evidence>
<organism evidence="1 2">
    <name type="scientific">Exidia glandulosa HHB12029</name>
    <dbReference type="NCBI Taxonomy" id="1314781"/>
    <lineage>
        <taxon>Eukaryota</taxon>
        <taxon>Fungi</taxon>
        <taxon>Dikarya</taxon>
        <taxon>Basidiomycota</taxon>
        <taxon>Agaricomycotina</taxon>
        <taxon>Agaricomycetes</taxon>
        <taxon>Auriculariales</taxon>
        <taxon>Exidiaceae</taxon>
        <taxon>Exidia</taxon>
    </lineage>
</organism>
<dbReference type="EMBL" id="KV425882">
    <property type="protein sequence ID" value="KZW04330.1"/>
    <property type="molecule type" value="Genomic_DNA"/>
</dbReference>
<name>A0A166BV76_EXIGL</name>
<accession>A0A166BV76</accession>
<keyword evidence="2" id="KW-1185">Reference proteome</keyword>
<protein>
    <recommendedName>
        <fullName evidence="3">F-box domain-containing protein</fullName>
    </recommendedName>
</protein>
<sequence length="319" mass="34562">MEPAYLTSLPIELFDEVVSNLTFRQAVGLLAACRWTANRLKSHRVYWGDLGDADCPADVLVARLSSVPAATRSVSLRLPTVTCPAVAAMLQQAVIACLSAVVELDVGDFDWPSQVALLTSYPAASLYRLCLPRLKDTVDIGHLSPRLVHLELTGELRLPPDCVIGSVRHLVLNQPGSELLATCAATFPGADDVTVRGMSLATEEYSMTAREVASQLPSPRLSVGTDPLDVCKLWLDVELFLLTLSMQHAAVVLFVFRAQTTVLNLEGVSDRQNMEGFTDWLEVVSDTRPLLLSDGAVGHFRGGGRYEIVNGKCMGNEVA</sequence>
<dbReference type="AlphaFoldDB" id="A0A166BV76"/>